<sequence>MKKKLLADLYIIFSAKEFAPSVAKNKKRTVSSFNNILIENNLDLTTLSTKQAETLVETMCAGLKPSTYNRKLTELSAMWTWLLSMGLIKAQNPFATIKRKKVNSKAQYAPKSDDVINAFSLATKEEQLIMLLCMIVNASKTNMRFLHFTDIDQVNNVIKLRTHKRGTRNAQIEEVDIPEYMVNLLVDFAIKNKRYSELFSAHPLVAADRNKLRPLCNDAKIKSFTIDALRTLKARFALNNDNCLDLIQKHLRHSSLSTTKLFVKKNKDASTHLAGESFEELIEGCLVTHILAVYGSTTSKCPIPSSCVAILYRALTHFQEHQVAWEQLTSVYYDLLKLILKLASANNIRKKVKYFNVRP</sequence>
<keyword evidence="4" id="KW-1185">Reference proteome</keyword>
<accession>A0A1B7XI63</accession>
<protein>
    <recommendedName>
        <fullName evidence="5">Tyr recombinase domain-containing protein</fullName>
    </recommendedName>
</protein>
<proteinExistence type="predicted"/>
<evidence type="ECO:0000256" key="2">
    <source>
        <dbReference type="ARBA" id="ARBA00023172"/>
    </source>
</evidence>
<evidence type="ECO:0000313" key="4">
    <source>
        <dbReference type="Proteomes" id="UP000091979"/>
    </source>
</evidence>
<keyword evidence="2" id="KW-0233">DNA recombination</keyword>
<dbReference type="EMBL" id="JXMS01000005">
    <property type="protein sequence ID" value="OBQ55196.1"/>
    <property type="molecule type" value="Genomic_DNA"/>
</dbReference>
<dbReference type="Gene3D" id="1.10.443.10">
    <property type="entry name" value="Intergrase catalytic core"/>
    <property type="match status" value="1"/>
</dbReference>
<dbReference type="STRING" id="1560234.SP90_04305"/>
<dbReference type="InterPro" id="IPR011010">
    <property type="entry name" value="DNA_brk_join_enz"/>
</dbReference>
<evidence type="ECO:0000313" key="3">
    <source>
        <dbReference type="EMBL" id="OBQ55196.1"/>
    </source>
</evidence>
<dbReference type="Proteomes" id="UP000091979">
    <property type="component" value="Unassembled WGS sequence"/>
</dbReference>
<comment type="caution">
    <text evidence="3">The sequence shown here is derived from an EMBL/GenBank/DDBJ whole genome shotgun (WGS) entry which is preliminary data.</text>
</comment>
<reference evidence="3 4" key="1">
    <citation type="submission" date="2015-01" db="EMBL/GenBank/DDBJ databases">
        <title>Desulfovibrio sp. JC271 draft genome sequence.</title>
        <authorList>
            <person name="Shivani Y."/>
            <person name="Subhash Y."/>
            <person name="Sasikala C."/>
            <person name="Ramana C.V."/>
        </authorList>
    </citation>
    <scope>NUCLEOTIDE SEQUENCE [LARGE SCALE GENOMIC DNA]</scope>
    <source>
        <strain evidence="3 4">JC271</strain>
    </source>
</reference>
<keyword evidence="1" id="KW-0238">DNA-binding</keyword>
<dbReference type="SUPFAM" id="SSF56349">
    <property type="entry name" value="DNA breaking-rejoining enzymes"/>
    <property type="match status" value="1"/>
</dbReference>
<gene>
    <name evidence="3" type="ORF">SP90_04305</name>
</gene>
<dbReference type="InterPro" id="IPR010998">
    <property type="entry name" value="Integrase_recombinase_N"/>
</dbReference>
<dbReference type="AlphaFoldDB" id="A0A1B7XI63"/>
<dbReference type="PATRIC" id="fig|1560234.3.peg.2810"/>
<organism evidence="3 4">
    <name type="scientific">Halodesulfovibrio spirochaetisodalis</name>
    <dbReference type="NCBI Taxonomy" id="1560234"/>
    <lineage>
        <taxon>Bacteria</taxon>
        <taxon>Pseudomonadati</taxon>
        <taxon>Thermodesulfobacteriota</taxon>
        <taxon>Desulfovibrionia</taxon>
        <taxon>Desulfovibrionales</taxon>
        <taxon>Desulfovibrionaceae</taxon>
        <taxon>Halodesulfovibrio</taxon>
    </lineage>
</organism>
<dbReference type="InterPro" id="IPR013762">
    <property type="entry name" value="Integrase-like_cat_sf"/>
</dbReference>
<dbReference type="Gene3D" id="1.10.150.130">
    <property type="match status" value="1"/>
</dbReference>
<name>A0A1B7XI63_9BACT</name>
<dbReference type="GO" id="GO:0006310">
    <property type="term" value="P:DNA recombination"/>
    <property type="evidence" value="ECO:0007669"/>
    <property type="project" value="UniProtKB-KW"/>
</dbReference>
<evidence type="ECO:0000256" key="1">
    <source>
        <dbReference type="ARBA" id="ARBA00023125"/>
    </source>
</evidence>
<dbReference type="GO" id="GO:0003677">
    <property type="term" value="F:DNA binding"/>
    <property type="evidence" value="ECO:0007669"/>
    <property type="project" value="UniProtKB-KW"/>
</dbReference>
<evidence type="ECO:0008006" key="5">
    <source>
        <dbReference type="Google" id="ProtNLM"/>
    </source>
</evidence>
<dbReference type="RefSeq" id="WP_066852961.1">
    <property type="nucleotide sequence ID" value="NZ_JXMS01000005.1"/>
</dbReference>
<dbReference type="GO" id="GO:0015074">
    <property type="term" value="P:DNA integration"/>
    <property type="evidence" value="ECO:0007669"/>
    <property type="project" value="InterPro"/>
</dbReference>